<dbReference type="GO" id="GO:0043571">
    <property type="term" value="P:maintenance of CRISPR repeat elements"/>
    <property type="evidence" value="ECO:0007669"/>
    <property type="project" value="InterPro"/>
</dbReference>
<keyword evidence="1" id="KW-0540">Nuclease</keyword>
<dbReference type="AlphaFoldDB" id="A0A1J5G3S1"/>
<sequence>MTTKFIKTKLPVRPNTFEAKLLTFLEEEGKELLNAFFPKQYYAYTGLWRQLFGLDKQQNQYSFKEVQRKINSTLERLEKKGLITKSKDNKEISWVLNDKGKQVITNLKQSQLKLSQPDGRLRIFIFDIPERIKKEREEIRRNLLNSGYEMLQKSVWIGKCPLPREFLEDLKEKNLISNIHLFEIKEEGTLEDWTS</sequence>
<proteinExistence type="predicted"/>
<dbReference type="GO" id="GO:0006351">
    <property type="term" value="P:DNA-templated transcription"/>
    <property type="evidence" value="ECO:0007669"/>
    <property type="project" value="TreeGrafter"/>
</dbReference>
<keyword evidence="2" id="KW-0479">Metal-binding</keyword>
<evidence type="ECO:0000256" key="4">
    <source>
        <dbReference type="ARBA" id="ARBA00022801"/>
    </source>
</evidence>
<keyword evidence="3 8" id="KW-0255">Endonuclease</keyword>
<dbReference type="Proteomes" id="UP000182763">
    <property type="component" value="Unassembled WGS sequence"/>
</dbReference>
<dbReference type="InterPro" id="IPR036390">
    <property type="entry name" value="WH_DNA-bd_sf"/>
</dbReference>
<dbReference type="GO" id="GO:0004521">
    <property type="term" value="F:RNA endonuclease activity"/>
    <property type="evidence" value="ECO:0007669"/>
    <property type="project" value="InterPro"/>
</dbReference>
<dbReference type="PANTHER" id="PTHR30319:SF1">
    <property type="entry name" value="TRANSCRIPTIONAL REPRESSOR PAAX"/>
    <property type="match status" value="1"/>
</dbReference>
<keyword evidence="4" id="KW-0378">Hydrolase</keyword>
<evidence type="ECO:0000256" key="6">
    <source>
        <dbReference type="ARBA" id="ARBA00023118"/>
    </source>
</evidence>
<protein>
    <submittedName>
        <fullName evidence="8">CRISPR-associated endonuclease Cas2</fullName>
    </submittedName>
</protein>
<dbReference type="InterPro" id="IPR048846">
    <property type="entry name" value="PaaX-like_central"/>
</dbReference>
<dbReference type="Pfam" id="PF20803">
    <property type="entry name" value="PaaX_M"/>
    <property type="match status" value="1"/>
</dbReference>
<evidence type="ECO:0000259" key="7">
    <source>
        <dbReference type="Pfam" id="PF20803"/>
    </source>
</evidence>
<comment type="caution">
    <text evidence="8">The sequence shown here is derived from an EMBL/GenBank/DDBJ whole genome shotgun (WGS) entry which is preliminary data.</text>
</comment>
<dbReference type="PANTHER" id="PTHR30319">
    <property type="entry name" value="PHENYLACETIC ACID REGULATOR-RELATED TRANSCRIPTIONAL REPRESSOR"/>
    <property type="match status" value="1"/>
</dbReference>
<dbReference type="SUPFAM" id="SSF46785">
    <property type="entry name" value="Winged helix' DNA-binding domain"/>
    <property type="match status" value="1"/>
</dbReference>
<evidence type="ECO:0000256" key="5">
    <source>
        <dbReference type="ARBA" id="ARBA00022842"/>
    </source>
</evidence>
<gene>
    <name evidence="8" type="ORF">AUK42_07010</name>
</gene>
<dbReference type="EMBL" id="MNYY01000140">
    <property type="protein sequence ID" value="OIP67257.1"/>
    <property type="molecule type" value="Genomic_DNA"/>
</dbReference>
<dbReference type="Gene3D" id="3.30.70.2650">
    <property type="match status" value="1"/>
</dbReference>
<feature type="domain" description="Transcriptional repressor PaaX-like central Cas2-like" evidence="7">
    <location>
        <begin position="116"/>
        <end position="189"/>
    </location>
</feature>
<evidence type="ECO:0000313" key="8">
    <source>
        <dbReference type="EMBL" id="OIP67257.1"/>
    </source>
</evidence>
<dbReference type="InterPro" id="IPR021127">
    <property type="entry name" value="CRISPR_associated_Cas2"/>
</dbReference>
<dbReference type="STRING" id="1805029.AUK42_07010"/>
<accession>A0A1J5G3S1</accession>
<reference evidence="8 9" key="1">
    <citation type="journal article" date="2016" name="Environ. Microbiol.">
        <title>Genomic resolution of a cold subsurface aquifer community provides metabolic insights for novel microbes adapted to high CO concentrations.</title>
        <authorList>
            <person name="Probst A.J."/>
            <person name="Castelle C.J."/>
            <person name="Singh A."/>
            <person name="Brown C.T."/>
            <person name="Anantharaman K."/>
            <person name="Sharon I."/>
            <person name="Hug L.A."/>
            <person name="Burstein D."/>
            <person name="Emerson J.B."/>
            <person name="Thomas B.C."/>
            <person name="Banfield J.F."/>
        </authorList>
    </citation>
    <scope>NUCLEOTIDE SEQUENCE [LARGE SCALE GENOMIC DNA]</scope>
    <source>
        <strain evidence="8">CG2_30_33_13</strain>
    </source>
</reference>
<evidence type="ECO:0000256" key="1">
    <source>
        <dbReference type="ARBA" id="ARBA00022722"/>
    </source>
</evidence>
<dbReference type="Gene3D" id="1.10.10.10">
    <property type="entry name" value="Winged helix-like DNA-binding domain superfamily/Winged helix DNA-binding domain"/>
    <property type="match status" value="1"/>
</dbReference>
<evidence type="ECO:0000313" key="9">
    <source>
        <dbReference type="Proteomes" id="UP000182763"/>
    </source>
</evidence>
<dbReference type="NCBIfam" id="TIGR01573">
    <property type="entry name" value="cas2"/>
    <property type="match status" value="1"/>
</dbReference>
<keyword evidence="5" id="KW-0460">Magnesium</keyword>
<name>A0A1J5G3S1_9BACT</name>
<dbReference type="InterPro" id="IPR036388">
    <property type="entry name" value="WH-like_DNA-bd_sf"/>
</dbReference>
<evidence type="ECO:0000256" key="3">
    <source>
        <dbReference type="ARBA" id="ARBA00022759"/>
    </source>
</evidence>
<keyword evidence="6" id="KW-0051">Antiviral defense</keyword>
<evidence type="ECO:0000256" key="2">
    <source>
        <dbReference type="ARBA" id="ARBA00022723"/>
    </source>
</evidence>
<organism evidence="8 9">
    <name type="scientific">Candidatus Infernicultor aquiphilus</name>
    <dbReference type="NCBI Taxonomy" id="1805029"/>
    <lineage>
        <taxon>Bacteria</taxon>
        <taxon>Pseudomonadati</taxon>
        <taxon>Atribacterota</taxon>
        <taxon>Candidatus Phoenicimicrobiia</taxon>
        <taxon>Candidatus Pheonicimicrobiales</taxon>
        <taxon>Candidatus Phoenicimicrobiaceae</taxon>
        <taxon>Candidatus Infernicultor</taxon>
    </lineage>
</organism>